<sequence>MITILTPEPLPRRRPGRRRDGAATITLHRAPVCPESGKRRYRDHHQATDALTSTRRQRTDDLARVGATRRRESRLYRCGSCLGFHLTSPVERVPPAVEPPPGPDAVAVARVAAIRAIARASRFAPTEEVAA</sequence>
<accession>A0A919U1M4</accession>
<proteinExistence type="predicted"/>
<comment type="caution">
    <text evidence="2">The sequence shown here is derived from an EMBL/GenBank/DDBJ whole genome shotgun (WGS) entry which is preliminary data.</text>
</comment>
<gene>
    <name evidence="2" type="ORF">Cch01nite_13710</name>
</gene>
<evidence type="ECO:0000313" key="2">
    <source>
        <dbReference type="EMBL" id="GIG20647.1"/>
    </source>
</evidence>
<feature type="region of interest" description="Disordered" evidence="1">
    <location>
        <begin position="1"/>
        <end position="23"/>
    </location>
</feature>
<protein>
    <submittedName>
        <fullName evidence="2">Uncharacterized protein</fullName>
    </submittedName>
</protein>
<evidence type="ECO:0000313" key="3">
    <source>
        <dbReference type="Proteomes" id="UP000632740"/>
    </source>
</evidence>
<dbReference type="Proteomes" id="UP000632740">
    <property type="component" value="Unassembled WGS sequence"/>
</dbReference>
<name>A0A919U1M4_9CELL</name>
<dbReference type="EMBL" id="BONK01000004">
    <property type="protein sequence ID" value="GIG20647.1"/>
    <property type="molecule type" value="Genomic_DNA"/>
</dbReference>
<reference evidence="2" key="1">
    <citation type="submission" date="2021-01" db="EMBL/GenBank/DDBJ databases">
        <title>Whole genome shotgun sequence of Cellulomonas chitinilytica NBRC 110799.</title>
        <authorList>
            <person name="Komaki H."/>
            <person name="Tamura T."/>
        </authorList>
    </citation>
    <scope>NUCLEOTIDE SEQUENCE</scope>
    <source>
        <strain evidence="2">NBRC 110799</strain>
    </source>
</reference>
<feature type="region of interest" description="Disordered" evidence="1">
    <location>
        <begin position="35"/>
        <end position="61"/>
    </location>
</feature>
<keyword evidence="3" id="KW-1185">Reference proteome</keyword>
<evidence type="ECO:0000256" key="1">
    <source>
        <dbReference type="SAM" id="MobiDB-lite"/>
    </source>
</evidence>
<dbReference type="AlphaFoldDB" id="A0A919U1M4"/>
<organism evidence="2 3">
    <name type="scientific">Cellulomonas chitinilytica</name>
    <dbReference type="NCBI Taxonomy" id="398759"/>
    <lineage>
        <taxon>Bacteria</taxon>
        <taxon>Bacillati</taxon>
        <taxon>Actinomycetota</taxon>
        <taxon>Actinomycetes</taxon>
        <taxon>Micrococcales</taxon>
        <taxon>Cellulomonadaceae</taxon>
        <taxon>Cellulomonas</taxon>
    </lineage>
</organism>